<dbReference type="SUPFAM" id="SSF53335">
    <property type="entry name" value="S-adenosyl-L-methionine-dependent methyltransferases"/>
    <property type="match status" value="1"/>
</dbReference>
<evidence type="ECO:0000313" key="7">
    <source>
        <dbReference type="EMBL" id="RGP38611.1"/>
    </source>
</evidence>
<keyword evidence="3 7" id="KW-0489">Methyltransferase</keyword>
<dbReference type="InterPro" id="IPR012818">
    <property type="entry name" value="CbiE"/>
</dbReference>
<accession>A0A411Z6B6</accession>
<dbReference type="PIRSF" id="PIRSF036428">
    <property type="entry name" value="CobL"/>
    <property type="match status" value="1"/>
</dbReference>
<evidence type="ECO:0000256" key="4">
    <source>
        <dbReference type="ARBA" id="ARBA00022679"/>
    </source>
</evidence>
<evidence type="ECO:0000256" key="1">
    <source>
        <dbReference type="ARBA" id="ARBA00004953"/>
    </source>
</evidence>
<dbReference type="InterPro" id="IPR050714">
    <property type="entry name" value="Cobalamin_biosynth_MTase"/>
</dbReference>
<gene>
    <name evidence="7" type="primary">cbiE</name>
    <name evidence="7" type="ORF">D1012_00290</name>
</gene>
<dbReference type="PANTHER" id="PTHR43182">
    <property type="entry name" value="COBALT-PRECORRIN-6B C(15)-METHYLTRANSFERASE (DECARBOXYLATING)"/>
    <property type="match status" value="1"/>
</dbReference>
<keyword evidence="4 7" id="KW-0808">Transferase</keyword>
<dbReference type="SUPFAM" id="SSF53790">
    <property type="entry name" value="Tetrapyrrole methylase"/>
    <property type="match status" value="1"/>
</dbReference>
<dbReference type="PANTHER" id="PTHR43182:SF1">
    <property type="entry name" value="COBALT-PRECORRIN-7 C(5)-METHYLTRANSFERASE"/>
    <property type="match status" value="1"/>
</dbReference>
<dbReference type="GO" id="GO:0009236">
    <property type="term" value="P:cobalamin biosynthetic process"/>
    <property type="evidence" value="ECO:0007669"/>
    <property type="project" value="UniProtKB-UniPathway"/>
</dbReference>
<dbReference type="Gene3D" id="3.40.50.150">
    <property type="entry name" value="Vaccinia Virus protein VP39"/>
    <property type="match status" value="1"/>
</dbReference>
<dbReference type="GO" id="GO:0032259">
    <property type="term" value="P:methylation"/>
    <property type="evidence" value="ECO:0007669"/>
    <property type="project" value="UniProtKB-KW"/>
</dbReference>
<evidence type="ECO:0000256" key="3">
    <source>
        <dbReference type="ARBA" id="ARBA00022603"/>
    </source>
</evidence>
<organism evidence="7 8">
    <name type="scientific">Pseudotabrizicola alkalilacus</name>
    <dbReference type="NCBI Taxonomy" id="2305252"/>
    <lineage>
        <taxon>Bacteria</taxon>
        <taxon>Pseudomonadati</taxon>
        <taxon>Pseudomonadota</taxon>
        <taxon>Alphaproteobacteria</taxon>
        <taxon>Rhodobacterales</taxon>
        <taxon>Paracoccaceae</taxon>
        <taxon>Pseudotabrizicola</taxon>
    </lineage>
</organism>
<dbReference type="AlphaFoldDB" id="A0A411Z6B6"/>
<keyword evidence="5" id="KW-0949">S-adenosyl-L-methionine</keyword>
<dbReference type="InterPro" id="IPR029063">
    <property type="entry name" value="SAM-dependent_MTases_sf"/>
</dbReference>
<keyword evidence="8" id="KW-1185">Reference proteome</keyword>
<comment type="caution">
    <text evidence="7">The sequence shown here is derived from an EMBL/GenBank/DDBJ whole genome shotgun (WGS) entry which is preliminary data.</text>
</comment>
<dbReference type="InterPro" id="IPR035996">
    <property type="entry name" value="4pyrrol_Methylase_sf"/>
</dbReference>
<dbReference type="InterPro" id="IPR014008">
    <property type="entry name" value="Cbl_synth_MTase_CbiT"/>
</dbReference>
<dbReference type="CDD" id="cd11644">
    <property type="entry name" value="Precorrin-6Y-MT"/>
    <property type="match status" value="1"/>
</dbReference>
<protein>
    <submittedName>
        <fullName evidence="7">Precorrin-6y C5,15-methyltransferase (Decarboxylating) subunit CbiE</fullName>
    </submittedName>
</protein>
<keyword evidence="2" id="KW-0169">Cobalamin biosynthesis</keyword>
<comment type="pathway">
    <text evidence="1">Cofactor biosynthesis; adenosylcobalamin biosynthesis.</text>
</comment>
<name>A0A411Z6B6_9RHOB</name>
<dbReference type="RefSeq" id="WP_118149358.1">
    <property type="nucleotide sequence ID" value="NZ_QWEY01000001.1"/>
</dbReference>
<dbReference type="InterPro" id="IPR014777">
    <property type="entry name" value="4pyrrole_Mease_sub1"/>
</dbReference>
<dbReference type="NCBIfam" id="TIGR02467">
    <property type="entry name" value="CbiE"/>
    <property type="match status" value="1"/>
</dbReference>
<evidence type="ECO:0000256" key="2">
    <source>
        <dbReference type="ARBA" id="ARBA00022573"/>
    </source>
</evidence>
<dbReference type="InterPro" id="IPR006365">
    <property type="entry name" value="Cbl_synth_CobL"/>
</dbReference>
<dbReference type="EMBL" id="QWEY01000001">
    <property type="protein sequence ID" value="RGP38611.1"/>
    <property type="molecule type" value="Genomic_DNA"/>
</dbReference>
<reference evidence="7 8" key="1">
    <citation type="submission" date="2018-08" db="EMBL/GenBank/DDBJ databases">
        <title>Flavobacterium tibetense sp. nov., isolated from a wetland YonghuCo on Tibetan Plateau.</title>
        <authorList>
            <person name="Phurbu D."/>
            <person name="Lu H."/>
            <person name="Xing P."/>
        </authorList>
    </citation>
    <scope>NUCLEOTIDE SEQUENCE [LARGE SCALE GENOMIC DNA]</scope>
    <source>
        <strain evidence="7 8">DJC</strain>
    </source>
</reference>
<dbReference type="GO" id="GO:0008276">
    <property type="term" value="F:protein methyltransferase activity"/>
    <property type="evidence" value="ECO:0007669"/>
    <property type="project" value="InterPro"/>
</dbReference>
<dbReference type="NCBIfam" id="TIGR02469">
    <property type="entry name" value="CbiT"/>
    <property type="match status" value="1"/>
</dbReference>
<sequence length="392" mass="40978">MSEPWVSVIGLGEDGLSGLSEASRAALDGAEIVFGAPRHLALAAVGARGREWPVPFDLAPLLALRGRKVAMLVSGDPFWFGAGGSLAAQLTLHEWQAFPVAGTFSLVAARLGWRLEQVACIGLHAAPFARLRPVLARGVRVICTLRDAAAVAELADWLAANGFGAVRLTVCEAMGGTRERLRQGAGWPDIAAPVAVALEGADLPRQAGLSRASGLPDDSFAHDGQITKRPVRALTLSALAPRPGELLWDIGAGSGSISVEWCLAGGHAVAIEARADRAVNIRLNADAFGLTHRLRVVEGKAPAALQDLPLPDAVFIGGGGDATLHDAVWSRLPEGTRLVANAVTLEGEGVLAARHARYGGTLLRIDLAEAAPLGGFRGWQASRPVVQWSVTR</sequence>
<dbReference type="Pfam" id="PF00590">
    <property type="entry name" value="TP_methylase"/>
    <property type="match status" value="1"/>
</dbReference>
<evidence type="ECO:0000256" key="5">
    <source>
        <dbReference type="ARBA" id="ARBA00022691"/>
    </source>
</evidence>
<evidence type="ECO:0000313" key="8">
    <source>
        <dbReference type="Proteomes" id="UP000284547"/>
    </source>
</evidence>
<feature type="domain" description="Tetrapyrrole methylase" evidence="6">
    <location>
        <begin position="7"/>
        <end position="183"/>
    </location>
</feature>
<dbReference type="InterPro" id="IPR000878">
    <property type="entry name" value="4pyrrol_Mease"/>
</dbReference>
<dbReference type="Gene3D" id="3.40.1010.10">
    <property type="entry name" value="Cobalt-precorrin-4 Transmethylase, Domain 1"/>
    <property type="match status" value="1"/>
</dbReference>
<dbReference type="UniPathway" id="UPA00148"/>
<evidence type="ECO:0000259" key="6">
    <source>
        <dbReference type="Pfam" id="PF00590"/>
    </source>
</evidence>
<dbReference type="Proteomes" id="UP000284547">
    <property type="component" value="Unassembled WGS sequence"/>
</dbReference>
<proteinExistence type="predicted"/>
<dbReference type="OrthoDB" id="9787825at2"/>